<evidence type="ECO:0000313" key="2">
    <source>
        <dbReference type="Proteomes" id="UP000609651"/>
    </source>
</evidence>
<protein>
    <submittedName>
        <fullName evidence="1">Uncharacterized protein</fullName>
    </submittedName>
</protein>
<dbReference type="InterPro" id="IPR025506">
    <property type="entry name" value="Abi_alpha"/>
</dbReference>
<proteinExistence type="predicted"/>
<dbReference type="EMBL" id="WTPX01000250">
    <property type="protein sequence ID" value="NNJ27984.1"/>
    <property type="molecule type" value="Genomic_DNA"/>
</dbReference>
<name>A0ABX1VIN2_9PLAN</name>
<organism evidence="1 2">
    <name type="scientific">Alienimonas chondri</name>
    <dbReference type="NCBI Taxonomy" id="2681879"/>
    <lineage>
        <taxon>Bacteria</taxon>
        <taxon>Pseudomonadati</taxon>
        <taxon>Planctomycetota</taxon>
        <taxon>Planctomycetia</taxon>
        <taxon>Planctomycetales</taxon>
        <taxon>Planctomycetaceae</taxon>
        <taxon>Alienimonas</taxon>
    </lineage>
</organism>
<sequence>MSNPGTTLSPPSEKWSDKARAIVESAISEVPGGSFGVAVMQAIYAPALRRQTEAFLEEVASRLNDMDKAGGFDLEQLSSDPEFAALVVQATRTAQATTNQEKLGALREALVSTAVGEGHNDNQRAMFMSYIDRLTGLHIRVLRFLHNPLDAVLEATASRNPSNSVRQHLKKHFSEVKQDLIDQTLEDLHSMGLSEFRSEHKELYITADNTSLTKRTTQQGADFVKFITSAAKSSPSGARQSTGDGA</sequence>
<dbReference type="Pfam" id="PF14337">
    <property type="entry name" value="Abi_alpha"/>
    <property type="match status" value="1"/>
</dbReference>
<comment type="caution">
    <text evidence="1">The sequence shown here is derived from an EMBL/GenBank/DDBJ whole genome shotgun (WGS) entry which is preliminary data.</text>
</comment>
<keyword evidence="2" id="KW-1185">Reference proteome</keyword>
<gene>
    <name evidence="1" type="ORF">LzC2_40950</name>
</gene>
<evidence type="ECO:0000313" key="1">
    <source>
        <dbReference type="EMBL" id="NNJ27984.1"/>
    </source>
</evidence>
<accession>A0ABX1VIN2</accession>
<reference evidence="1 2" key="1">
    <citation type="journal article" date="2020" name="Syst. Appl. Microbiol.">
        <title>Alienimonas chondri sp. nov., a novel planctomycete isolated from the biofilm of the red alga Chondrus crispus.</title>
        <authorList>
            <person name="Vitorino I."/>
            <person name="Albuquerque L."/>
            <person name="Wiegand S."/>
            <person name="Kallscheuer N."/>
            <person name="da Costa M.S."/>
            <person name="Lobo-da-Cunha A."/>
            <person name="Jogler C."/>
            <person name="Lage O.M."/>
        </authorList>
    </citation>
    <scope>NUCLEOTIDE SEQUENCE [LARGE SCALE GENOMIC DNA]</scope>
    <source>
        <strain evidence="1 2">LzC2</strain>
    </source>
</reference>
<dbReference type="Proteomes" id="UP000609651">
    <property type="component" value="Unassembled WGS sequence"/>
</dbReference>